<evidence type="ECO:0000313" key="1">
    <source>
        <dbReference type="EMBL" id="CAH3142514.1"/>
    </source>
</evidence>
<comment type="caution">
    <text evidence="1">The sequence shown here is derived from an EMBL/GenBank/DDBJ whole genome shotgun (WGS) entry which is preliminary data.</text>
</comment>
<keyword evidence="2" id="KW-1185">Reference proteome</keyword>
<sequence>MNEKVRLFADYWMKLYSNCCLQIDYAVERLNENKPEEAEAFLQDWPDTTGSPNVPQLVFENPPELKRKKRSAAELECDGLELIHQMKNNCTRGKRVVFDVPNVLEDNISLPEYETRIQECEKCFKSVENYVIQNAFMYDSWLCKACEKFQQEKNMKRVSGNFDDWVGLR</sequence>
<reference evidence="1 2" key="1">
    <citation type="submission" date="2022-05" db="EMBL/GenBank/DDBJ databases">
        <authorList>
            <consortium name="Genoscope - CEA"/>
            <person name="William W."/>
        </authorList>
    </citation>
    <scope>NUCLEOTIDE SEQUENCE [LARGE SCALE GENOMIC DNA]</scope>
</reference>
<proteinExistence type="predicted"/>
<dbReference type="EMBL" id="CALNXK010000069">
    <property type="protein sequence ID" value="CAH3142514.1"/>
    <property type="molecule type" value="Genomic_DNA"/>
</dbReference>
<dbReference type="Proteomes" id="UP001159405">
    <property type="component" value="Unassembled WGS sequence"/>
</dbReference>
<protein>
    <submittedName>
        <fullName evidence="1">Uncharacterized protein</fullName>
    </submittedName>
</protein>
<organism evidence="1 2">
    <name type="scientific">Porites lobata</name>
    <dbReference type="NCBI Taxonomy" id="104759"/>
    <lineage>
        <taxon>Eukaryota</taxon>
        <taxon>Metazoa</taxon>
        <taxon>Cnidaria</taxon>
        <taxon>Anthozoa</taxon>
        <taxon>Hexacorallia</taxon>
        <taxon>Scleractinia</taxon>
        <taxon>Fungiina</taxon>
        <taxon>Poritidae</taxon>
        <taxon>Porites</taxon>
    </lineage>
</organism>
<name>A0ABN8PIQ9_9CNID</name>
<accession>A0ABN8PIQ9</accession>
<gene>
    <name evidence="1" type="ORF">PLOB_00042372</name>
</gene>
<evidence type="ECO:0000313" key="2">
    <source>
        <dbReference type="Proteomes" id="UP001159405"/>
    </source>
</evidence>